<gene>
    <name evidence="1" type="ORF">TPSB3V08_LOCUS720</name>
</gene>
<protein>
    <submittedName>
        <fullName evidence="1">Uncharacterized protein</fullName>
    </submittedName>
</protein>
<reference evidence="1" key="1">
    <citation type="submission" date="2020-11" db="EMBL/GenBank/DDBJ databases">
        <authorList>
            <person name="Tran Van P."/>
        </authorList>
    </citation>
    <scope>NUCLEOTIDE SEQUENCE</scope>
</reference>
<organism evidence="1">
    <name type="scientific">Timema poppense</name>
    <name type="common">Walking stick</name>
    <dbReference type="NCBI Taxonomy" id="170557"/>
    <lineage>
        <taxon>Eukaryota</taxon>
        <taxon>Metazoa</taxon>
        <taxon>Ecdysozoa</taxon>
        <taxon>Arthropoda</taxon>
        <taxon>Hexapoda</taxon>
        <taxon>Insecta</taxon>
        <taxon>Pterygota</taxon>
        <taxon>Neoptera</taxon>
        <taxon>Polyneoptera</taxon>
        <taxon>Phasmatodea</taxon>
        <taxon>Timematodea</taxon>
        <taxon>Timematoidea</taxon>
        <taxon>Timematidae</taxon>
        <taxon>Timema</taxon>
    </lineage>
</organism>
<sequence length="135" mass="15115">MASLVLTDSSKLTSDSQHLGAATYDGQNLGIYLSIDCQKSAVNCHSAPKKPWGYCTYNLNRPDRLSRQYICSQTQLEAADLNLQSNKWSIRGQAYRNIGQSASGARLPTQPLQQVLIETFHLFDSPPNNPYKMEY</sequence>
<dbReference type="AlphaFoldDB" id="A0A7R9CK68"/>
<name>A0A7R9CK68_TIMPO</name>
<accession>A0A7R9CK68</accession>
<dbReference type="EMBL" id="OD000229">
    <property type="protein sequence ID" value="CAD7396528.1"/>
    <property type="molecule type" value="Genomic_DNA"/>
</dbReference>
<evidence type="ECO:0000313" key="1">
    <source>
        <dbReference type="EMBL" id="CAD7396528.1"/>
    </source>
</evidence>
<proteinExistence type="predicted"/>